<dbReference type="AlphaFoldDB" id="A0AAV2LWU7"/>
<evidence type="ECO:0000313" key="2">
    <source>
        <dbReference type="EMBL" id="CAL1605550.1"/>
    </source>
</evidence>
<gene>
    <name evidence="2" type="ORF">KC01_LOCUS32912</name>
</gene>
<sequence>MMMILCASIESTASTAAVPVTLTRKTAGCQCVGSRTEKLGLVRRSWVSYGEVGSRTEKLGRVSYGEVGSRTEK</sequence>
<name>A0AAV2LWU7_KNICA</name>
<protein>
    <recommendedName>
        <fullName evidence="4">Secreted protein</fullName>
    </recommendedName>
</protein>
<evidence type="ECO:0008006" key="4">
    <source>
        <dbReference type="Google" id="ProtNLM"/>
    </source>
</evidence>
<organism evidence="2 3">
    <name type="scientific">Knipowitschia caucasica</name>
    <name type="common">Caucasian dwarf goby</name>
    <name type="synonym">Pomatoschistus caucasicus</name>
    <dbReference type="NCBI Taxonomy" id="637954"/>
    <lineage>
        <taxon>Eukaryota</taxon>
        <taxon>Metazoa</taxon>
        <taxon>Chordata</taxon>
        <taxon>Craniata</taxon>
        <taxon>Vertebrata</taxon>
        <taxon>Euteleostomi</taxon>
        <taxon>Actinopterygii</taxon>
        <taxon>Neopterygii</taxon>
        <taxon>Teleostei</taxon>
        <taxon>Neoteleostei</taxon>
        <taxon>Acanthomorphata</taxon>
        <taxon>Gobiaria</taxon>
        <taxon>Gobiiformes</taxon>
        <taxon>Gobioidei</taxon>
        <taxon>Gobiidae</taxon>
        <taxon>Gobiinae</taxon>
        <taxon>Knipowitschia</taxon>
    </lineage>
</organism>
<reference evidence="2 3" key="1">
    <citation type="submission" date="2024-04" db="EMBL/GenBank/DDBJ databases">
        <authorList>
            <person name="Waldvogel A.-M."/>
            <person name="Schoenle A."/>
        </authorList>
    </citation>
    <scope>NUCLEOTIDE SEQUENCE [LARGE SCALE GENOMIC DNA]</scope>
</reference>
<dbReference type="EMBL" id="OZ035827">
    <property type="protein sequence ID" value="CAL1605550.1"/>
    <property type="molecule type" value="Genomic_DNA"/>
</dbReference>
<evidence type="ECO:0000256" key="1">
    <source>
        <dbReference type="SAM" id="SignalP"/>
    </source>
</evidence>
<feature type="chain" id="PRO_5043729869" description="Secreted protein" evidence="1">
    <location>
        <begin position="18"/>
        <end position="73"/>
    </location>
</feature>
<keyword evidence="3" id="KW-1185">Reference proteome</keyword>
<proteinExistence type="predicted"/>
<evidence type="ECO:0000313" key="3">
    <source>
        <dbReference type="Proteomes" id="UP001497482"/>
    </source>
</evidence>
<keyword evidence="1" id="KW-0732">Signal</keyword>
<dbReference type="Proteomes" id="UP001497482">
    <property type="component" value="Chromosome 5"/>
</dbReference>
<accession>A0AAV2LWU7</accession>
<feature type="signal peptide" evidence="1">
    <location>
        <begin position="1"/>
        <end position="17"/>
    </location>
</feature>